<proteinExistence type="predicted"/>
<keyword evidence="4" id="KW-0862">Zinc</keyword>
<keyword evidence="2" id="KW-0677">Repeat</keyword>
<feature type="domain" description="C2H2-type" evidence="6">
    <location>
        <begin position="231"/>
        <end position="258"/>
    </location>
</feature>
<evidence type="ECO:0000256" key="5">
    <source>
        <dbReference type="PROSITE-ProRule" id="PRU00042"/>
    </source>
</evidence>
<dbReference type="SUPFAM" id="SSF57667">
    <property type="entry name" value="beta-beta-alpha zinc fingers"/>
    <property type="match status" value="2"/>
</dbReference>
<dbReference type="InterPro" id="IPR036236">
    <property type="entry name" value="Znf_C2H2_sf"/>
</dbReference>
<organism evidence="7 8">
    <name type="scientific">Nesidiocoris tenuis</name>
    <dbReference type="NCBI Taxonomy" id="355587"/>
    <lineage>
        <taxon>Eukaryota</taxon>
        <taxon>Metazoa</taxon>
        <taxon>Ecdysozoa</taxon>
        <taxon>Arthropoda</taxon>
        <taxon>Hexapoda</taxon>
        <taxon>Insecta</taxon>
        <taxon>Pterygota</taxon>
        <taxon>Neoptera</taxon>
        <taxon>Paraneoptera</taxon>
        <taxon>Hemiptera</taxon>
        <taxon>Heteroptera</taxon>
        <taxon>Panheteroptera</taxon>
        <taxon>Cimicomorpha</taxon>
        <taxon>Miridae</taxon>
        <taxon>Dicyphina</taxon>
        <taxon>Nesidiocoris</taxon>
    </lineage>
</organism>
<evidence type="ECO:0000256" key="4">
    <source>
        <dbReference type="ARBA" id="ARBA00022833"/>
    </source>
</evidence>
<evidence type="ECO:0000256" key="3">
    <source>
        <dbReference type="ARBA" id="ARBA00022771"/>
    </source>
</evidence>
<evidence type="ECO:0000256" key="2">
    <source>
        <dbReference type="ARBA" id="ARBA00022737"/>
    </source>
</evidence>
<dbReference type="EMBL" id="AP028919">
    <property type="protein sequence ID" value="BET00037.1"/>
    <property type="molecule type" value="Genomic_DNA"/>
</dbReference>
<dbReference type="PANTHER" id="PTHR24403">
    <property type="entry name" value="ZINC FINGER PROTEIN"/>
    <property type="match status" value="1"/>
</dbReference>
<evidence type="ECO:0000259" key="6">
    <source>
        <dbReference type="PROSITE" id="PS50157"/>
    </source>
</evidence>
<dbReference type="SMART" id="SM00355">
    <property type="entry name" value="ZnF_C2H2"/>
    <property type="match status" value="6"/>
</dbReference>
<dbReference type="Gene3D" id="3.30.160.60">
    <property type="entry name" value="Classic Zinc Finger"/>
    <property type="match status" value="3"/>
</dbReference>
<evidence type="ECO:0000313" key="7">
    <source>
        <dbReference type="EMBL" id="BET00037.1"/>
    </source>
</evidence>
<gene>
    <name evidence="7" type="ORF">NTJ_12853</name>
</gene>
<keyword evidence="8" id="KW-1185">Reference proteome</keyword>
<dbReference type="PROSITE" id="PS50157">
    <property type="entry name" value="ZINC_FINGER_C2H2_2"/>
    <property type="match status" value="2"/>
</dbReference>
<name>A0ABN7BA53_9HEMI</name>
<protein>
    <submittedName>
        <fullName evidence="7">ZnF_C2H2</fullName>
    </submittedName>
</protein>
<sequence length="341" mass="39218">MAAPSMVTRSGNNLIVRSVVSGDALFGTEVPAKDPDEFDYYDLSEGEESVEAADGEAEGEELPQCKVKRNYSCVECDYYTQNPRFYLYHQKQVHEHNIRIYECDHCLYASKHSQKLQRHVHMVHLSSGKRKSSEKAKAKTKQNKMENFETDEALVEDENEEEETIMRDETGAQIFKCSACDMTSKNRSMVARHERMVHLKKKFYRCSKCNYVTHMKARYTKHVKYHSMPMIKCDMCDFRTPYKWNLDRHNKNHTGDGPFKCSACNFTAEIKQSLTVHEMNHHVPPVGHLVVSGSNARRRLKVGASDTMGLVTEEDQIDQGELELLRLEREGAAYEQVSSSL</sequence>
<keyword evidence="3 5" id="KW-0863">Zinc-finger</keyword>
<reference evidence="7 8" key="1">
    <citation type="submission" date="2023-09" db="EMBL/GenBank/DDBJ databases">
        <title>Nesidiocoris tenuis whole genome shotgun sequence.</title>
        <authorList>
            <person name="Shibata T."/>
            <person name="Shimoda M."/>
            <person name="Kobayashi T."/>
            <person name="Uehara T."/>
        </authorList>
    </citation>
    <scope>NUCLEOTIDE SEQUENCE [LARGE SCALE GENOMIC DNA]</scope>
    <source>
        <strain evidence="7 8">Japan</strain>
    </source>
</reference>
<keyword evidence="1" id="KW-0479">Metal-binding</keyword>
<accession>A0ABN7BA53</accession>
<dbReference type="InterPro" id="IPR050688">
    <property type="entry name" value="Zinc_finger/UBP_domain"/>
</dbReference>
<dbReference type="InterPro" id="IPR013087">
    <property type="entry name" value="Znf_C2H2_type"/>
</dbReference>
<evidence type="ECO:0000313" key="8">
    <source>
        <dbReference type="Proteomes" id="UP001307889"/>
    </source>
</evidence>
<evidence type="ECO:0000256" key="1">
    <source>
        <dbReference type="ARBA" id="ARBA00022723"/>
    </source>
</evidence>
<feature type="domain" description="C2H2-type" evidence="6">
    <location>
        <begin position="175"/>
        <end position="203"/>
    </location>
</feature>
<dbReference type="Proteomes" id="UP001307889">
    <property type="component" value="Chromosome 11"/>
</dbReference>
<dbReference type="PANTHER" id="PTHR24403:SF94">
    <property type="entry name" value="KUMGANG"/>
    <property type="match status" value="1"/>
</dbReference>